<evidence type="ECO:0000313" key="1">
    <source>
        <dbReference type="EMBL" id="GAX61461.1"/>
    </source>
</evidence>
<protein>
    <submittedName>
        <fullName evidence="1">Chromosome partition protein Smc</fullName>
    </submittedName>
</protein>
<reference evidence="2" key="1">
    <citation type="journal article" date="2017" name="Environ. Microbiol. Rep.">
        <title>Genetic Diversity of Marine Anaerobic Ammonium-Oxidizing Bacteria as Revealed by Genomic and Proteomic Analyses of 'Candidatus Scalindua japonica'.</title>
        <authorList>
            <person name="Oshiki M."/>
            <person name="Mizuto K."/>
            <person name="Kimura Z."/>
            <person name="Kindaichi T."/>
            <person name="Satoh H."/>
            <person name="Okabe S."/>
        </authorList>
    </citation>
    <scope>NUCLEOTIDE SEQUENCE [LARGE SCALE GENOMIC DNA]</scope>
    <source>
        <strain evidence="2">husup-a2</strain>
    </source>
</reference>
<name>A0A286U072_9BACT</name>
<keyword evidence="2" id="KW-1185">Reference proteome</keyword>
<dbReference type="Proteomes" id="UP000218542">
    <property type="component" value="Unassembled WGS sequence"/>
</dbReference>
<dbReference type="AlphaFoldDB" id="A0A286U072"/>
<dbReference type="EMBL" id="BAOS01000022">
    <property type="protein sequence ID" value="GAX61461.1"/>
    <property type="molecule type" value="Genomic_DNA"/>
</dbReference>
<accession>A0A286U072</accession>
<sequence length="113" mass="12770">MIAITFNRTYDTYAAMINGIFQHCVVVFAGKHPGSKDEEVYKAAILTALDDFTKQNNDMLQKHKKGIFADLAKYHEDGANLKEEVGTVEELIKITINKMADGFWRQDLQADDS</sequence>
<proteinExistence type="predicted"/>
<gene>
    <name evidence="1" type="ORF">SCALIN_C22_0175</name>
</gene>
<evidence type="ECO:0000313" key="2">
    <source>
        <dbReference type="Proteomes" id="UP000218542"/>
    </source>
</evidence>
<organism evidence="1 2">
    <name type="scientific">Candidatus Scalindua japonica</name>
    <dbReference type="NCBI Taxonomy" id="1284222"/>
    <lineage>
        <taxon>Bacteria</taxon>
        <taxon>Pseudomonadati</taxon>
        <taxon>Planctomycetota</taxon>
        <taxon>Candidatus Brocadiia</taxon>
        <taxon>Candidatus Brocadiales</taxon>
        <taxon>Candidatus Scalinduaceae</taxon>
        <taxon>Candidatus Scalindua</taxon>
    </lineage>
</organism>
<comment type="caution">
    <text evidence="1">The sequence shown here is derived from an EMBL/GenBank/DDBJ whole genome shotgun (WGS) entry which is preliminary data.</text>
</comment>
<dbReference type="RefSeq" id="WP_096894849.1">
    <property type="nucleotide sequence ID" value="NZ_BAOS01000022.1"/>
</dbReference>